<evidence type="ECO:0000256" key="5">
    <source>
        <dbReference type="ARBA" id="ARBA00023242"/>
    </source>
</evidence>
<dbReference type="PANTHER" id="PTHR13028:SF0">
    <property type="entry name" value="RRNA-PROCESSING PROTEIN EBP2-RELATED"/>
    <property type="match status" value="1"/>
</dbReference>
<evidence type="ECO:0000313" key="7">
    <source>
        <dbReference type="EMBL" id="EFI27140.1"/>
    </source>
</evidence>
<dbReference type="GO" id="GO:0006364">
    <property type="term" value="P:rRNA processing"/>
    <property type="evidence" value="ECO:0007669"/>
    <property type="project" value="TreeGrafter"/>
</dbReference>
<dbReference type="OMA" id="DAHKGRD"/>
<keyword evidence="4" id="KW-0175">Coiled coil</keyword>
<proteinExistence type="inferred from homology"/>
<keyword evidence="3" id="KW-0690">Ribosome biogenesis</keyword>
<name>D6RP97_COPC7</name>
<feature type="compositionally biased region" description="Basic and acidic residues" evidence="6">
    <location>
        <begin position="133"/>
        <end position="145"/>
    </location>
</feature>
<dbReference type="eggNOG" id="KOG3080">
    <property type="taxonomic scope" value="Eukaryota"/>
</dbReference>
<dbReference type="HOGENOM" id="CLU_036007_0_1_1"/>
<dbReference type="PANTHER" id="PTHR13028">
    <property type="entry name" value="RRNA PROCESSING PROTEIN EBNA1-BINDING PROTEIN-RELATED"/>
    <property type="match status" value="1"/>
</dbReference>
<feature type="region of interest" description="Disordered" evidence="6">
    <location>
        <begin position="284"/>
        <end position="422"/>
    </location>
</feature>
<feature type="compositionally biased region" description="Acidic residues" evidence="6">
    <location>
        <begin position="46"/>
        <end position="75"/>
    </location>
</feature>
<feature type="region of interest" description="Disordered" evidence="6">
    <location>
        <begin position="1"/>
        <end position="172"/>
    </location>
</feature>
<comment type="subcellular location">
    <subcellularLocation>
        <location evidence="1">Nucleus</location>
        <location evidence="1">Nucleolus</location>
    </subcellularLocation>
</comment>
<dbReference type="VEuPathDB" id="FungiDB:CC1G_14965"/>
<feature type="compositionally biased region" description="Basic and acidic residues" evidence="6">
    <location>
        <begin position="284"/>
        <end position="321"/>
    </location>
</feature>
<organism evidence="7 8">
    <name type="scientific">Coprinopsis cinerea (strain Okayama-7 / 130 / ATCC MYA-4618 / FGSC 9003)</name>
    <name type="common">Inky cap fungus</name>
    <name type="synonym">Hormographiella aspergillata</name>
    <dbReference type="NCBI Taxonomy" id="240176"/>
    <lineage>
        <taxon>Eukaryota</taxon>
        <taxon>Fungi</taxon>
        <taxon>Dikarya</taxon>
        <taxon>Basidiomycota</taxon>
        <taxon>Agaricomycotina</taxon>
        <taxon>Agaricomycetes</taxon>
        <taxon>Agaricomycetidae</taxon>
        <taxon>Agaricales</taxon>
        <taxon>Agaricineae</taxon>
        <taxon>Psathyrellaceae</taxon>
        <taxon>Coprinopsis</taxon>
    </lineage>
</organism>
<comment type="caution">
    <text evidence="7">The sequence shown here is derived from an EMBL/GenBank/DDBJ whole genome shotgun (WGS) entry which is preliminary data.</text>
</comment>
<dbReference type="RefSeq" id="XP_002910634.1">
    <property type="nucleotide sequence ID" value="XM_002910588.1"/>
</dbReference>
<evidence type="ECO:0000256" key="6">
    <source>
        <dbReference type="SAM" id="MobiDB-lite"/>
    </source>
</evidence>
<feature type="compositionally biased region" description="Acidic residues" evidence="6">
    <location>
        <begin position="335"/>
        <end position="345"/>
    </location>
</feature>
<gene>
    <name evidence="7" type="ORF">CC1G_14965</name>
</gene>
<sequence>MSTKVKAAKADKKKDVKGKNKASKSAESKKVATEKASKTVPPPEPEVSDDEGEWVDEDDDEESSDDEFDGVDEEGMERLLKALGENGLDEFDQAQLESLHGGDEDSSEGEGEEEEGDEGSESEEEEDAGSDAESEKEANSSKMEVEGGEGSEGEDDEEEEIALDETEDLVDEDVIPRRKVEVDNKVALERIRETIALDPSLPWTETLTLSYPHKIEVDVNDDLNRELAFYKQALHSANEARALAAKLKFPFTRPADYFAEMVKSDAHMERIRQRLLDEKAAIKKSEDKRKEREGKKFGKQVQVEKLKERERAKKEMEERLKGLKRKRKDMLESGEGGDDEFDIAVEDAISDKPAKRSKLTRTARDKKYGFGQGAGRRSKSNTRESTDNFGPSKGKGGKKGGKGGKGKPQRPGKARRQSARSR</sequence>
<evidence type="ECO:0000256" key="4">
    <source>
        <dbReference type="ARBA" id="ARBA00023054"/>
    </source>
</evidence>
<evidence type="ECO:0008006" key="9">
    <source>
        <dbReference type="Google" id="ProtNLM"/>
    </source>
</evidence>
<dbReference type="InParanoid" id="D6RP97"/>
<keyword evidence="8" id="KW-1185">Reference proteome</keyword>
<dbReference type="FunCoup" id="D6RP97">
    <property type="interactions" value="514"/>
</dbReference>
<dbReference type="STRING" id="240176.D6RP97"/>
<keyword evidence="5" id="KW-0539">Nucleus</keyword>
<evidence type="ECO:0000256" key="3">
    <source>
        <dbReference type="ARBA" id="ARBA00022517"/>
    </source>
</evidence>
<feature type="compositionally biased region" description="Basic residues" evidence="6">
    <location>
        <begin position="395"/>
        <end position="422"/>
    </location>
</feature>
<accession>D6RP97</accession>
<protein>
    <recommendedName>
        <fullName evidence="9">Ebp2-domain-containing protein</fullName>
    </recommendedName>
</protein>
<feature type="compositionally biased region" description="Acidic residues" evidence="6">
    <location>
        <begin position="104"/>
        <end position="132"/>
    </location>
</feature>
<dbReference type="GO" id="GO:0034399">
    <property type="term" value="C:nuclear periphery"/>
    <property type="evidence" value="ECO:0007669"/>
    <property type="project" value="TreeGrafter"/>
</dbReference>
<dbReference type="AlphaFoldDB" id="D6RP97"/>
<evidence type="ECO:0000313" key="8">
    <source>
        <dbReference type="Proteomes" id="UP000001861"/>
    </source>
</evidence>
<dbReference type="InterPro" id="IPR008610">
    <property type="entry name" value="Ebp2"/>
</dbReference>
<dbReference type="Pfam" id="PF05890">
    <property type="entry name" value="Ebp2"/>
    <property type="match status" value="1"/>
</dbReference>
<comment type="similarity">
    <text evidence="2">Belongs to the EBP2 family.</text>
</comment>
<reference evidence="7 8" key="1">
    <citation type="journal article" date="2010" name="Proc. Natl. Acad. Sci. U.S.A.">
        <title>Insights into evolution of multicellular fungi from the assembled chromosomes of the mushroom Coprinopsis cinerea (Coprinus cinereus).</title>
        <authorList>
            <person name="Stajich J.E."/>
            <person name="Wilke S.K."/>
            <person name="Ahren D."/>
            <person name="Au C.H."/>
            <person name="Birren B.W."/>
            <person name="Borodovsky M."/>
            <person name="Burns C."/>
            <person name="Canback B."/>
            <person name="Casselton L.A."/>
            <person name="Cheng C.K."/>
            <person name="Deng J."/>
            <person name="Dietrich F.S."/>
            <person name="Fargo D.C."/>
            <person name="Farman M.L."/>
            <person name="Gathman A.C."/>
            <person name="Goldberg J."/>
            <person name="Guigo R."/>
            <person name="Hoegger P.J."/>
            <person name="Hooker J.B."/>
            <person name="Huggins A."/>
            <person name="James T.Y."/>
            <person name="Kamada T."/>
            <person name="Kilaru S."/>
            <person name="Kodira C."/>
            <person name="Kues U."/>
            <person name="Kupfer D."/>
            <person name="Kwan H.S."/>
            <person name="Lomsadze A."/>
            <person name="Li W."/>
            <person name="Lilly W.W."/>
            <person name="Ma L.J."/>
            <person name="Mackey A.J."/>
            <person name="Manning G."/>
            <person name="Martin F."/>
            <person name="Muraguchi H."/>
            <person name="Natvig D.O."/>
            <person name="Palmerini H."/>
            <person name="Ramesh M.A."/>
            <person name="Rehmeyer C.J."/>
            <person name="Roe B.A."/>
            <person name="Shenoy N."/>
            <person name="Stanke M."/>
            <person name="Ter-Hovhannisyan V."/>
            <person name="Tunlid A."/>
            <person name="Velagapudi R."/>
            <person name="Vision T.J."/>
            <person name="Zeng Q."/>
            <person name="Zolan M.E."/>
            <person name="Pukkila P.J."/>
        </authorList>
    </citation>
    <scope>NUCLEOTIDE SEQUENCE [LARGE SCALE GENOMIC DNA]</scope>
    <source>
        <strain evidence="8">Okayama-7 / 130 / ATCC MYA-4618 / FGSC 9003</strain>
    </source>
</reference>
<dbReference type="OrthoDB" id="443772at2759"/>
<dbReference type="Proteomes" id="UP000001861">
    <property type="component" value="Unassembled WGS sequence"/>
</dbReference>
<dbReference type="GO" id="GO:0030687">
    <property type="term" value="C:preribosome, large subunit precursor"/>
    <property type="evidence" value="ECO:0007669"/>
    <property type="project" value="TreeGrafter"/>
</dbReference>
<dbReference type="GO" id="GO:0005730">
    <property type="term" value="C:nucleolus"/>
    <property type="evidence" value="ECO:0007669"/>
    <property type="project" value="UniProtKB-SubCell"/>
</dbReference>
<dbReference type="EMBL" id="AACS02000008">
    <property type="protein sequence ID" value="EFI27140.1"/>
    <property type="molecule type" value="Genomic_DNA"/>
</dbReference>
<evidence type="ECO:0000256" key="1">
    <source>
        <dbReference type="ARBA" id="ARBA00004604"/>
    </source>
</evidence>
<evidence type="ECO:0000256" key="2">
    <source>
        <dbReference type="ARBA" id="ARBA00007336"/>
    </source>
</evidence>
<feature type="compositionally biased region" description="Basic and acidic residues" evidence="6">
    <location>
        <begin position="8"/>
        <end position="37"/>
    </location>
</feature>
<dbReference type="GeneID" id="9379043"/>
<dbReference type="KEGG" id="cci:CC1G_14965"/>
<dbReference type="GO" id="GO:0042273">
    <property type="term" value="P:ribosomal large subunit biogenesis"/>
    <property type="evidence" value="ECO:0007669"/>
    <property type="project" value="TreeGrafter"/>
</dbReference>
<feature type="compositionally biased region" description="Acidic residues" evidence="6">
    <location>
        <begin position="146"/>
        <end position="172"/>
    </location>
</feature>